<keyword evidence="3" id="KW-1185">Reference proteome</keyword>
<name>W2S939_CYPE1</name>
<evidence type="ECO:0000313" key="2">
    <source>
        <dbReference type="EMBL" id="ETN45192.1"/>
    </source>
</evidence>
<gene>
    <name evidence="2" type="ORF">HMPREF1541_10069</name>
</gene>
<protein>
    <submittedName>
        <fullName evidence="2">Uncharacterized protein</fullName>
    </submittedName>
</protein>
<dbReference type="GeneID" id="19977408"/>
<dbReference type="HOGENOM" id="CLU_1570587_0_0_1"/>
<dbReference type="RefSeq" id="XP_008712962.1">
    <property type="nucleotide sequence ID" value="XM_008714740.1"/>
</dbReference>
<proteinExistence type="predicted"/>
<accession>W2S939</accession>
<dbReference type="InParanoid" id="W2S939"/>
<reference evidence="2 3" key="1">
    <citation type="submission" date="2013-03" db="EMBL/GenBank/DDBJ databases">
        <title>The Genome Sequence of Phialophora europaea CBS 101466.</title>
        <authorList>
            <consortium name="The Broad Institute Genomics Platform"/>
            <person name="Cuomo C."/>
            <person name="de Hoog S."/>
            <person name="Gorbushina A."/>
            <person name="Walker B."/>
            <person name="Young S.K."/>
            <person name="Zeng Q."/>
            <person name="Gargeya S."/>
            <person name="Fitzgerald M."/>
            <person name="Haas B."/>
            <person name="Abouelleil A."/>
            <person name="Allen A.W."/>
            <person name="Alvarado L."/>
            <person name="Arachchi H.M."/>
            <person name="Berlin A.M."/>
            <person name="Chapman S.B."/>
            <person name="Gainer-Dewar J."/>
            <person name="Goldberg J."/>
            <person name="Griggs A."/>
            <person name="Gujja S."/>
            <person name="Hansen M."/>
            <person name="Howarth C."/>
            <person name="Imamovic A."/>
            <person name="Ireland A."/>
            <person name="Larimer J."/>
            <person name="McCowan C."/>
            <person name="Murphy C."/>
            <person name="Pearson M."/>
            <person name="Poon T.W."/>
            <person name="Priest M."/>
            <person name="Roberts A."/>
            <person name="Saif S."/>
            <person name="Shea T."/>
            <person name="Sisk P."/>
            <person name="Sykes S."/>
            <person name="Wortman J."/>
            <person name="Nusbaum C."/>
            <person name="Birren B."/>
        </authorList>
    </citation>
    <scope>NUCLEOTIDE SEQUENCE [LARGE SCALE GENOMIC DNA]</scope>
    <source>
        <strain evidence="2 3">CBS 101466</strain>
    </source>
</reference>
<feature type="region of interest" description="Disordered" evidence="1">
    <location>
        <begin position="115"/>
        <end position="170"/>
    </location>
</feature>
<dbReference type="AlphaFoldDB" id="W2S939"/>
<evidence type="ECO:0000313" key="3">
    <source>
        <dbReference type="Proteomes" id="UP000030752"/>
    </source>
</evidence>
<dbReference type="VEuPathDB" id="FungiDB:HMPREF1541_10069"/>
<evidence type="ECO:0000256" key="1">
    <source>
        <dbReference type="SAM" id="MobiDB-lite"/>
    </source>
</evidence>
<sequence length="170" mass="19261">MTDVPGAPGSEDSRFVTIHIERTHGKKSAGRRAFRDQSSKENKITKACLASMGFNPTSSPVNLKWSVGGWDWEHDFNIVDSADHEIVLGTDSLEEIPSGIPEAFPIFGRRMNKEEREKFEQWERESRARKEAEREARKKKAEAEAQAEAKAEAEAKKRQETAARGQKHRL</sequence>
<feature type="compositionally biased region" description="Basic and acidic residues" evidence="1">
    <location>
        <begin position="115"/>
        <end position="161"/>
    </location>
</feature>
<dbReference type="EMBL" id="KB822713">
    <property type="protein sequence ID" value="ETN45192.1"/>
    <property type="molecule type" value="Genomic_DNA"/>
</dbReference>
<dbReference type="Proteomes" id="UP000030752">
    <property type="component" value="Unassembled WGS sequence"/>
</dbReference>
<organism evidence="2 3">
    <name type="scientific">Cyphellophora europaea (strain CBS 101466)</name>
    <name type="common">Phialophora europaea</name>
    <dbReference type="NCBI Taxonomy" id="1220924"/>
    <lineage>
        <taxon>Eukaryota</taxon>
        <taxon>Fungi</taxon>
        <taxon>Dikarya</taxon>
        <taxon>Ascomycota</taxon>
        <taxon>Pezizomycotina</taxon>
        <taxon>Eurotiomycetes</taxon>
        <taxon>Chaetothyriomycetidae</taxon>
        <taxon>Chaetothyriales</taxon>
        <taxon>Cyphellophoraceae</taxon>
        <taxon>Cyphellophora</taxon>
    </lineage>
</organism>